<evidence type="ECO:0000313" key="2">
    <source>
        <dbReference type="EMBL" id="KAB7891287.1"/>
    </source>
</evidence>
<protein>
    <submittedName>
        <fullName evidence="2">Uncharacterized protein</fullName>
    </submittedName>
</protein>
<feature type="chain" id="PRO_5027026637" evidence="1">
    <location>
        <begin position="23"/>
        <end position="486"/>
    </location>
</feature>
<dbReference type="AlphaFoldDB" id="A0A6L4WWP9"/>
<name>A0A6L4WWP9_9BACT</name>
<reference evidence="2 3" key="1">
    <citation type="submission" date="2019-10" db="EMBL/GenBank/DDBJ databases">
        <title>Poseidonibacter ostreae sp. nov., isolated from the gut of the Ostrea denselamellosa.</title>
        <authorList>
            <person name="Choi A."/>
        </authorList>
    </citation>
    <scope>NUCLEOTIDE SEQUENCE [LARGE SCALE GENOMIC DNA]</scope>
    <source>
        <strain evidence="2 3">SJOD-M-33</strain>
    </source>
</reference>
<evidence type="ECO:0000313" key="3">
    <source>
        <dbReference type="Proteomes" id="UP000472839"/>
    </source>
</evidence>
<evidence type="ECO:0000256" key="1">
    <source>
        <dbReference type="SAM" id="SignalP"/>
    </source>
</evidence>
<accession>A0A6L4WWP9</accession>
<feature type="signal peptide" evidence="1">
    <location>
        <begin position="1"/>
        <end position="22"/>
    </location>
</feature>
<dbReference type="EMBL" id="WFKK01000001">
    <property type="protein sequence ID" value="KAB7891287.1"/>
    <property type="molecule type" value="Genomic_DNA"/>
</dbReference>
<keyword evidence="1" id="KW-0732">Signal</keyword>
<sequence>MNAKKIISVVTVGSIIASSLFASSNRNIEIPKISNDMLSQIVGEDVSLTNDEKKSIDSFYGNGAKNNTVVKKVQISNSNITNIMNNDSKLSDLEKVQIKKYYGIEDVVIKNDNFTIDKRKNNEIKDKSYTSKFDEKKSSFTLVGLLNEIEAKQQLRSRNLHQHFSSSYIAKDTSMTINLSADEYDRVVKAYTIENALSLINNFTGLELSYKLNSVSADTKVLSVGVWTKYDKYNQVKYVTLEPKKQTSYLYGINANEKAFFYFKNYKTQYNKDVHFNLDIEELVDLYKKLIAWKIDKKFYNNTLAFQLSNAVSDKQNFNSNKVYQDLLTNPTIATLDEINEIYDTSSANDKPRTYITVRNNNTLKEIVDMLNKNNEVNYIDIDSIKLDNLTISTPENIIVRSFSDLEKFTFLDKKTLLNYRVKTLNNKYLIDSDKDFILYADKNNAKQEALRFLESSLSSARKIKNTNFTYDVFEQDIESLKRELR</sequence>
<proteinExistence type="predicted"/>
<dbReference type="Proteomes" id="UP000472839">
    <property type="component" value="Unassembled WGS sequence"/>
</dbReference>
<dbReference type="RefSeq" id="WP_152279389.1">
    <property type="nucleotide sequence ID" value="NZ_WFKK01000001.1"/>
</dbReference>
<gene>
    <name evidence="2" type="ORF">GBG19_00190</name>
</gene>
<comment type="caution">
    <text evidence="2">The sequence shown here is derived from an EMBL/GenBank/DDBJ whole genome shotgun (WGS) entry which is preliminary data.</text>
</comment>
<organism evidence="2 3">
    <name type="scientific">Poseidonibacter ostreae</name>
    <dbReference type="NCBI Taxonomy" id="2654171"/>
    <lineage>
        <taxon>Bacteria</taxon>
        <taxon>Pseudomonadati</taxon>
        <taxon>Campylobacterota</taxon>
        <taxon>Epsilonproteobacteria</taxon>
        <taxon>Campylobacterales</taxon>
        <taxon>Arcobacteraceae</taxon>
        <taxon>Poseidonibacter</taxon>
    </lineage>
</organism>